<dbReference type="Proteomes" id="UP001610990">
    <property type="component" value="Unassembled WGS sequence"/>
</dbReference>
<feature type="compositionally biased region" description="Low complexity" evidence="1">
    <location>
        <begin position="22"/>
        <end position="39"/>
    </location>
</feature>
<dbReference type="Pfam" id="PF13699">
    <property type="entry name" value="eCIS_core"/>
    <property type="match status" value="1"/>
</dbReference>
<feature type="region of interest" description="Disordered" evidence="1">
    <location>
        <begin position="242"/>
        <end position="284"/>
    </location>
</feature>
<proteinExistence type="predicted"/>
<evidence type="ECO:0000256" key="1">
    <source>
        <dbReference type="SAM" id="MobiDB-lite"/>
    </source>
</evidence>
<feature type="region of interest" description="Disordered" evidence="1">
    <location>
        <begin position="507"/>
        <end position="541"/>
    </location>
</feature>
<feature type="region of interest" description="Disordered" evidence="1">
    <location>
        <begin position="164"/>
        <end position="227"/>
    </location>
</feature>
<accession>A0ABW7RH99</accession>
<feature type="region of interest" description="Disordered" evidence="1">
    <location>
        <begin position="1"/>
        <end position="45"/>
    </location>
</feature>
<organism evidence="3 4">
    <name type="scientific">Streptomyces celluloflavus</name>
    <dbReference type="NCBI Taxonomy" id="58344"/>
    <lineage>
        <taxon>Bacteria</taxon>
        <taxon>Bacillati</taxon>
        <taxon>Actinomycetota</taxon>
        <taxon>Actinomycetes</taxon>
        <taxon>Kitasatosporales</taxon>
        <taxon>Streptomycetaceae</taxon>
        <taxon>Streptomyces</taxon>
    </lineage>
</organism>
<evidence type="ECO:0000313" key="4">
    <source>
        <dbReference type="Proteomes" id="UP001610990"/>
    </source>
</evidence>
<protein>
    <submittedName>
        <fullName evidence="3">DUF4157 domain-containing protein</fullName>
    </submittedName>
</protein>
<comment type="caution">
    <text evidence="3">The sequence shown here is derived from an EMBL/GenBank/DDBJ whole genome shotgun (WGS) entry which is preliminary data.</text>
</comment>
<keyword evidence="4" id="KW-1185">Reference proteome</keyword>
<feature type="compositionally biased region" description="Basic and acidic residues" evidence="1">
    <location>
        <begin position="181"/>
        <end position="190"/>
    </location>
</feature>
<feature type="compositionally biased region" description="Basic and acidic residues" evidence="1">
    <location>
        <begin position="512"/>
        <end position="541"/>
    </location>
</feature>
<feature type="region of interest" description="Disordered" evidence="1">
    <location>
        <begin position="64"/>
        <end position="97"/>
    </location>
</feature>
<sequence>MRAQDPGRKAGAEQARRPAPPTLQQAPDAAALAAGGPSPESMATLQRAAGNAAVTRMLQLAREQHGPGCGHPQPGPPPVQRSAVHEVLSRPGQPMDASLKGEMEARLGADFSDVRLHTGDAARASATEVGARAYTSGHHVVIGEGGADKHTLAHELVHVIQQRQGPVAGTETADGLQVSDPSDRFEREAEAVASQALRGGQPDLAETPAAATGPDRGPAPVQRMERSASAAHLDLPYFDTALQQRGPHRQGVRNRFLTPTPELTEEQEQDGRPRRQITPEQAAGYERIQDQVIENEERDGDKHYPFFHAQDPRMRISQDVYKRVYAQHHGRDVPEDFHFLRYPGPEEKEFQQYENVSQFFDEDMAANGLIDDNINPTKSHIISANLSLHGGLNHSGEETFHYFQIGKGQTEIPVASFIEGFLTKFGLDSSGVAELYKKAEALNDTKEGSLFQIMVPKDIADDVAYLAHPHGLPHDDELLDDLHSLGPIRYDKPAPGTAQIIDGGVDELYESDDPRKPTPEAVKRLQKGDKPPAHYGREKMNDEITRNLIEVRELWNRDINEPSPLPEGTIPSGPGVTKDQLKAVRPQLDEHAEAGRQWRVKNQAKDLHKRTLDRFHDGEYRPSRHLEDYTANPEKLRHPEFERQQQLIEKNPEHFQGQGKNSSHEMMRVANRQNFMQARVLLSESHMLNPQSGIKIIRHTTLDDDMRVKYEQLLDEYVAELFRKKNTGSQQPASERSAPQ</sequence>
<feature type="compositionally biased region" description="Basic and acidic residues" evidence="1">
    <location>
        <begin position="1"/>
        <end position="16"/>
    </location>
</feature>
<evidence type="ECO:0000313" key="3">
    <source>
        <dbReference type="EMBL" id="MFH8587452.1"/>
    </source>
</evidence>
<gene>
    <name evidence="3" type="ORF">ACH4GP_24130</name>
</gene>
<name>A0ABW7RH99_9ACTN</name>
<dbReference type="RefSeq" id="WP_367433444.1">
    <property type="nucleotide sequence ID" value="NZ_CP108413.1"/>
</dbReference>
<evidence type="ECO:0000259" key="2">
    <source>
        <dbReference type="Pfam" id="PF13699"/>
    </source>
</evidence>
<reference evidence="3 4" key="1">
    <citation type="submission" date="2024-10" db="EMBL/GenBank/DDBJ databases">
        <title>The Natural Products Discovery Center: Release of the First 8490 Sequenced Strains for Exploring Actinobacteria Biosynthetic Diversity.</title>
        <authorList>
            <person name="Kalkreuter E."/>
            <person name="Kautsar S.A."/>
            <person name="Yang D."/>
            <person name="Bader C.D."/>
            <person name="Teijaro C.N."/>
            <person name="Fluegel L."/>
            <person name="Davis C.M."/>
            <person name="Simpson J.R."/>
            <person name="Lauterbach L."/>
            <person name="Steele A.D."/>
            <person name="Gui C."/>
            <person name="Meng S."/>
            <person name="Li G."/>
            <person name="Viehrig K."/>
            <person name="Ye F."/>
            <person name="Su P."/>
            <person name="Kiefer A.F."/>
            <person name="Nichols A."/>
            <person name="Cepeda A.J."/>
            <person name="Yan W."/>
            <person name="Fan B."/>
            <person name="Jiang Y."/>
            <person name="Adhikari A."/>
            <person name="Zheng C.-J."/>
            <person name="Schuster L."/>
            <person name="Cowan T.M."/>
            <person name="Smanski M.J."/>
            <person name="Chevrette M.G."/>
            <person name="De Carvalho L.P.S."/>
            <person name="Shen B."/>
        </authorList>
    </citation>
    <scope>NUCLEOTIDE SEQUENCE [LARGE SCALE GENOMIC DNA]</scope>
    <source>
        <strain evidence="3 4">NPDC018013</strain>
    </source>
</reference>
<dbReference type="InterPro" id="IPR025295">
    <property type="entry name" value="eCIS_core_dom"/>
</dbReference>
<feature type="domain" description="eCIS core" evidence="2">
    <location>
        <begin position="94"/>
        <end position="165"/>
    </location>
</feature>
<dbReference type="EMBL" id="JBIRGH010000016">
    <property type="protein sequence ID" value="MFH8587452.1"/>
    <property type="molecule type" value="Genomic_DNA"/>
</dbReference>